<evidence type="ECO:0000256" key="1">
    <source>
        <dbReference type="SAM" id="MobiDB-lite"/>
    </source>
</evidence>
<dbReference type="Pfam" id="PF01841">
    <property type="entry name" value="Transglut_core"/>
    <property type="match status" value="1"/>
</dbReference>
<feature type="compositionally biased region" description="Pro residues" evidence="1">
    <location>
        <begin position="179"/>
        <end position="191"/>
    </location>
</feature>
<evidence type="ECO:0000313" key="4">
    <source>
        <dbReference type="Proteomes" id="UP001280581"/>
    </source>
</evidence>
<dbReference type="InterPro" id="IPR052557">
    <property type="entry name" value="CAP/Cytokinesis_protein"/>
</dbReference>
<dbReference type="Proteomes" id="UP001280581">
    <property type="component" value="Unassembled WGS sequence"/>
</dbReference>
<feature type="compositionally biased region" description="Low complexity" evidence="1">
    <location>
        <begin position="92"/>
        <end position="104"/>
    </location>
</feature>
<sequence>MAASIKDRIAALNIEQRPPAARHATVNNPPVYDAPTSTRQLCNQPASAQPEVPRKSPALPPRPPPRNKQPPSLPPRQPSQAGSLRRSNSKESIASIATNASSISHLSLDSVKTTTSNGTGRMYTVRAPAYDPTSLPPLPARKSEDQKQVGSIKKAMRSNTDVTSPKALPPQLPSRTSPPQLPSRAPPPQLPSRPSLPARPASKVNGAEKDNEEKPRRLPPPNLRPALELGFNNVAKPPPVPSIRPALNDRVESAPPPVPLSSRPNLDAIMASKPKPGSVPASCLVCRDFSGPDQHAAQFPRTTLPSSDVTWLATQLTAPFPSQTDKARAIFTWLHHNVDYDCHSFFSGNISRSTPERTISTGLAVCEGYAGLFAALALKAGLEAVVVGGDGKGYGHTALKPGDPIPPFKSSHAWNAVKIDNGQWKLIDPCWGAGNVSGSSYNRHFKPSNFTKSNIDFGATHYPENQEYLLREDGRAFSWEEYCMDDAGERVLVYGKTEEEFGISGRTIQPAMKHVKVHDPQDPVIRVQFAVGCVHWDHEQHGKGKPYVLTLNIGGRDGRNSQHIPFNTDGKSWWVDVNRIDLGAPGQKINVCAITMFDNQSGRGLTVSQFKAKQGKVASKWEYVCCWELM</sequence>
<dbReference type="GO" id="GO:0005737">
    <property type="term" value="C:cytoplasm"/>
    <property type="evidence" value="ECO:0007669"/>
    <property type="project" value="TreeGrafter"/>
</dbReference>
<gene>
    <name evidence="3" type="ORF">GRF29_44g477877</name>
</gene>
<dbReference type="Gene3D" id="3.10.620.30">
    <property type="match status" value="1"/>
</dbReference>
<dbReference type="PANTHER" id="PTHR46333">
    <property type="entry name" value="CYTOKINESIS PROTEIN 3"/>
    <property type="match status" value="1"/>
</dbReference>
<organism evidence="3 4">
    <name type="scientific">Pseudopithomyces chartarum</name>
    <dbReference type="NCBI Taxonomy" id="1892770"/>
    <lineage>
        <taxon>Eukaryota</taxon>
        <taxon>Fungi</taxon>
        <taxon>Dikarya</taxon>
        <taxon>Ascomycota</taxon>
        <taxon>Pezizomycotina</taxon>
        <taxon>Dothideomycetes</taxon>
        <taxon>Pleosporomycetidae</taxon>
        <taxon>Pleosporales</taxon>
        <taxon>Massarineae</taxon>
        <taxon>Didymosphaeriaceae</taxon>
        <taxon>Pseudopithomyces</taxon>
    </lineage>
</organism>
<feature type="compositionally biased region" description="Basic and acidic residues" evidence="1">
    <location>
        <begin position="206"/>
        <end position="216"/>
    </location>
</feature>
<evidence type="ECO:0000259" key="2">
    <source>
        <dbReference type="SMART" id="SM00460"/>
    </source>
</evidence>
<dbReference type="EMBL" id="WVTA01000005">
    <property type="protein sequence ID" value="KAK3209715.1"/>
    <property type="molecule type" value="Genomic_DNA"/>
</dbReference>
<feature type="compositionally biased region" description="Low complexity" evidence="1">
    <location>
        <begin position="192"/>
        <end position="202"/>
    </location>
</feature>
<reference evidence="3 4" key="1">
    <citation type="submission" date="2021-02" db="EMBL/GenBank/DDBJ databases">
        <title>Genome assembly of Pseudopithomyces chartarum.</title>
        <authorList>
            <person name="Jauregui R."/>
            <person name="Singh J."/>
            <person name="Voisey C."/>
        </authorList>
    </citation>
    <scope>NUCLEOTIDE SEQUENCE [LARGE SCALE GENOMIC DNA]</scope>
    <source>
        <strain evidence="3 4">AGR01</strain>
    </source>
</reference>
<dbReference type="InterPro" id="IPR038765">
    <property type="entry name" value="Papain-like_cys_pep_sf"/>
</dbReference>
<dbReference type="AlphaFoldDB" id="A0AAN6M248"/>
<protein>
    <recommendedName>
        <fullName evidence="2">Transglutaminase-like domain-containing protein</fullName>
    </recommendedName>
</protein>
<dbReference type="SUPFAM" id="SSF54001">
    <property type="entry name" value="Cysteine proteinases"/>
    <property type="match status" value="1"/>
</dbReference>
<keyword evidence="4" id="KW-1185">Reference proteome</keyword>
<dbReference type="PANTHER" id="PTHR46333:SF5">
    <property type="entry name" value="TRANSGLUTAMINASE-LIKE DOMAIN-CONTAINING PROTEIN"/>
    <property type="match status" value="1"/>
</dbReference>
<accession>A0AAN6M248</accession>
<name>A0AAN6M248_9PLEO</name>
<evidence type="ECO:0000313" key="3">
    <source>
        <dbReference type="EMBL" id="KAK3209715.1"/>
    </source>
</evidence>
<feature type="domain" description="Transglutaminase-like" evidence="2">
    <location>
        <begin position="358"/>
        <end position="431"/>
    </location>
</feature>
<feature type="compositionally biased region" description="Polar residues" evidence="1">
    <location>
        <begin position="35"/>
        <end position="47"/>
    </location>
</feature>
<feature type="compositionally biased region" description="Pro residues" evidence="1">
    <location>
        <begin position="58"/>
        <end position="77"/>
    </location>
</feature>
<dbReference type="InterPro" id="IPR002931">
    <property type="entry name" value="Transglutaminase-like"/>
</dbReference>
<feature type="compositionally biased region" description="Polar residues" evidence="1">
    <location>
        <begin position="105"/>
        <end position="119"/>
    </location>
</feature>
<comment type="caution">
    <text evidence="3">The sequence shown here is derived from an EMBL/GenBank/DDBJ whole genome shotgun (WGS) entry which is preliminary data.</text>
</comment>
<dbReference type="SMART" id="SM00460">
    <property type="entry name" value="TGc"/>
    <property type="match status" value="1"/>
</dbReference>
<feature type="region of interest" description="Disordered" evidence="1">
    <location>
        <begin position="14"/>
        <end position="265"/>
    </location>
</feature>
<proteinExistence type="predicted"/>